<proteinExistence type="predicted"/>
<keyword evidence="1" id="KW-0812">Transmembrane</keyword>
<feature type="transmembrane region" description="Helical" evidence="1">
    <location>
        <begin position="260"/>
        <end position="282"/>
    </location>
</feature>
<reference evidence="2 3" key="1">
    <citation type="submission" date="2016-08" db="EMBL/GenBank/DDBJ databases">
        <title>Genomes of anaerobic fungi encode conserved fungal cellulosomes for biomass hydrolysis.</title>
        <authorList>
            <consortium name="DOE Joint Genome Institute"/>
            <person name="Haitjema C.H."/>
            <person name="Gilmore S.P."/>
            <person name="Henske J.K."/>
            <person name="Solomon K.V."/>
            <person name="De Groot R."/>
            <person name="Kuo A."/>
            <person name="Mondo S.J."/>
            <person name="Salamov A.A."/>
            <person name="Labutti K."/>
            <person name="Zhao Z."/>
            <person name="Chiniquy J."/>
            <person name="Barry K."/>
            <person name="Brewer H.M."/>
            <person name="Purvine S.O."/>
            <person name="Wright A.T."/>
            <person name="Boxma B."/>
            <person name="Van Alen T."/>
            <person name="Hackstein J.H."/>
            <person name="Baker S.E."/>
            <person name="Grigoriev I.V."/>
            <person name="O'Malley M.A."/>
        </authorList>
    </citation>
    <scope>NUCLEOTIDE SEQUENCE [LARGE SCALE GENOMIC DNA]</scope>
    <source>
        <strain evidence="3">finn</strain>
    </source>
</reference>
<dbReference type="OrthoDB" id="2151085at2759"/>
<evidence type="ECO:0000313" key="3">
    <source>
        <dbReference type="Proteomes" id="UP000193719"/>
    </source>
</evidence>
<name>A0A1Y1VP34_9FUNG</name>
<keyword evidence="3" id="KW-1185">Reference proteome</keyword>
<dbReference type="Proteomes" id="UP000193719">
    <property type="component" value="Unassembled WGS sequence"/>
</dbReference>
<keyword evidence="1" id="KW-0472">Membrane</keyword>
<sequence>MDEEIGDFALSKIFPLIFWAAILYFIFSIIYILYYFFIRKNYRYIEDHSKEEECLVCTEANCSKKQNKCNIKDDFFSPGTLFNEKMKIKSNLEIIEDHLNNLRPNDIDVNDSTLNEENEYKLYLSNTTKGTSKSSKSYMSNMSNSTYVNNDEEKQHHYNVLVGKADDNKSSQNYQYGCYGSTKVYGGKVKSYKVLENDKIPNGYKSINKKNTKTYQNYVSFSNVFKERSICPCECHNKEYNRIRVKYNTLDFVSKNNHEFIYWSFYVCLQISALMIILYGIFSVFPD</sequence>
<protein>
    <submittedName>
        <fullName evidence="2">Uncharacterized protein</fullName>
    </submittedName>
</protein>
<evidence type="ECO:0000256" key="1">
    <source>
        <dbReference type="SAM" id="Phobius"/>
    </source>
</evidence>
<feature type="transmembrane region" description="Helical" evidence="1">
    <location>
        <begin position="16"/>
        <end position="37"/>
    </location>
</feature>
<accession>A0A1Y1VP34</accession>
<dbReference type="AlphaFoldDB" id="A0A1Y1VP34"/>
<organism evidence="2 3">
    <name type="scientific">Piromyces finnis</name>
    <dbReference type="NCBI Taxonomy" id="1754191"/>
    <lineage>
        <taxon>Eukaryota</taxon>
        <taxon>Fungi</taxon>
        <taxon>Fungi incertae sedis</taxon>
        <taxon>Chytridiomycota</taxon>
        <taxon>Chytridiomycota incertae sedis</taxon>
        <taxon>Neocallimastigomycetes</taxon>
        <taxon>Neocallimastigales</taxon>
        <taxon>Neocallimastigaceae</taxon>
        <taxon>Piromyces</taxon>
    </lineage>
</organism>
<gene>
    <name evidence="2" type="ORF">BCR36DRAFT_408492</name>
</gene>
<keyword evidence="1" id="KW-1133">Transmembrane helix</keyword>
<evidence type="ECO:0000313" key="2">
    <source>
        <dbReference type="EMBL" id="ORX60130.1"/>
    </source>
</evidence>
<comment type="caution">
    <text evidence="2">The sequence shown here is derived from an EMBL/GenBank/DDBJ whole genome shotgun (WGS) entry which is preliminary data.</text>
</comment>
<dbReference type="EMBL" id="MCFH01000002">
    <property type="protein sequence ID" value="ORX60130.1"/>
    <property type="molecule type" value="Genomic_DNA"/>
</dbReference>
<reference evidence="2 3" key="2">
    <citation type="submission" date="2016-08" db="EMBL/GenBank/DDBJ databases">
        <title>Pervasive Adenine N6-methylation of Active Genes in Fungi.</title>
        <authorList>
            <consortium name="DOE Joint Genome Institute"/>
            <person name="Mondo S.J."/>
            <person name="Dannebaum R.O."/>
            <person name="Kuo R.C."/>
            <person name="Labutti K."/>
            <person name="Haridas S."/>
            <person name="Kuo A."/>
            <person name="Salamov A."/>
            <person name="Ahrendt S.R."/>
            <person name="Lipzen A."/>
            <person name="Sullivan W."/>
            <person name="Andreopoulos W.B."/>
            <person name="Clum A."/>
            <person name="Lindquist E."/>
            <person name="Daum C."/>
            <person name="Ramamoorthy G.K."/>
            <person name="Gryganskyi A."/>
            <person name="Culley D."/>
            <person name="Magnuson J.K."/>
            <person name="James T.Y."/>
            <person name="O'Malley M.A."/>
            <person name="Stajich J.E."/>
            <person name="Spatafora J.W."/>
            <person name="Visel A."/>
            <person name="Grigoriev I.V."/>
        </authorList>
    </citation>
    <scope>NUCLEOTIDE SEQUENCE [LARGE SCALE GENOMIC DNA]</scope>
    <source>
        <strain evidence="3">finn</strain>
    </source>
</reference>